<feature type="repeat" description="WD" evidence="5">
    <location>
        <begin position="146"/>
        <end position="187"/>
    </location>
</feature>
<dbReference type="InterPro" id="IPR045184">
    <property type="entry name" value="SMU1"/>
</dbReference>
<organism evidence="6 7">
    <name type="scientific">Diatraea saccharalis</name>
    <name type="common">sugarcane borer</name>
    <dbReference type="NCBI Taxonomy" id="40085"/>
    <lineage>
        <taxon>Eukaryota</taxon>
        <taxon>Metazoa</taxon>
        <taxon>Ecdysozoa</taxon>
        <taxon>Arthropoda</taxon>
        <taxon>Hexapoda</taxon>
        <taxon>Insecta</taxon>
        <taxon>Pterygota</taxon>
        <taxon>Neoptera</taxon>
        <taxon>Endopterygota</taxon>
        <taxon>Lepidoptera</taxon>
        <taxon>Glossata</taxon>
        <taxon>Ditrysia</taxon>
        <taxon>Pyraloidea</taxon>
        <taxon>Crambidae</taxon>
        <taxon>Crambinae</taxon>
        <taxon>Diatraea</taxon>
    </lineage>
</organism>
<dbReference type="PANTHER" id="PTHR22848">
    <property type="entry name" value="WD40 REPEAT PROTEIN"/>
    <property type="match status" value="1"/>
</dbReference>
<dbReference type="InterPro" id="IPR019775">
    <property type="entry name" value="WD40_repeat_CS"/>
</dbReference>
<evidence type="ECO:0000256" key="2">
    <source>
        <dbReference type="ARBA" id="ARBA00022574"/>
    </source>
</evidence>
<evidence type="ECO:0000256" key="5">
    <source>
        <dbReference type="PROSITE-ProRule" id="PRU00221"/>
    </source>
</evidence>
<dbReference type="Proteomes" id="UP001153714">
    <property type="component" value="Chromosome 17"/>
</dbReference>
<dbReference type="EMBL" id="OU893348">
    <property type="protein sequence ID" value="CAG9787536.1"/>
    <property type="molecule type" value="Genomic_DNA"/>
</dbReference>
<proteinExistence type="predicted"/>
<dbReference type="Gene3D" id="2.130.10.10">
    <property type="entry name" value="YVTN repeat-like/Quinoprotein amine dehydrogenase"/>
    <property type="match status" value="1"/>
</dbReference>
<keyword evidence="2 5" id="KW-0853">WD repeat</keyword>
<dbReference type="Pfam" id="PF00400">
    <property type="entry name" value="WD40"/>
    <property type="match status" value="2"/>
</dbReference>
<evidence type="ECO:0000256" key="4">
    <source>
        <dbReference type="ARBA" id="ARBA00026184"/>
    </source>
</evidence>
<dbReference type="PROSITE" id="PS50082">
    <property type="entry name" value="WD_REPEATS_2"/>
    <property type="match status" value="1"/>
</dbReference>
<sequence length="235" mass="25786">MDLYEQVVLELIELRELGAARSLLRQTHPCLLMKQQEPDRYIHLENLVARSYFDPREAYGSGVGGAGGAGGGGKERRRAAVAAALAGEVSVVPSSRLLALLGQALKWQQHQGLLPPGTTIDLFRGKAAIRDEEEDQCPTQLSKMIKFGQKSHVECARFSPDGQYLVTGSVDGLVEVWNFTTGKIRKDLRYQAHDEYMTMQEAVLSLAFARDSDTLAAGSNDGKVKVRVTPTQSKQ</sequence>
<dbReference type="GO" id="GO:0000398">
    <property type="term" value="P:mRNA splicing, via spliceosome"/>
    <property type="evidence" value="ECO:0007669"/>
    <property type="project" value="InterPro"/>
</dbReference>
<dbReference type="SUPFAM" id="SSF50978">
    <property type="entry name" value="WD40 repeat-like"/>
    <property type="match status" value="1"/>
</dbReference>
<gene>
    <name evidence="6" type="ORF">DIATSA_LOCUS5409</name>
</gene>
<reference evidence="6" key="1">
    <citation type="submission" date="2021-12" db="EMBL/GenBank/DDBJ databases">
        <authorList>
            <person name="King R."/>
        </authorList>
    </citation>
    <scope>NUCLEOTIDE SEQUENCE</scope>
</reference>
<evidence type="ECO:0000256" key="1">
    <source>
        <dbReference type="ARBA" id="ARBA00004324"/>
    </source>
</evidence>
<keyword evidence="3" id="KW-0677">Repeat</keyword>
<dbReference type="InterPro" id="IPR015943">
    <property type="entry name" value="WD40/YVTN_repeat-like_dom_sf"/>
</dbReference>
<dbReference type="SMART" id="SM00320">
    <property type="entry name" value="WD40"/>
    <property type="match status" value="2"/>
</dbReference>
<name>A0A9N9R1B7_9NEOP</name>
<evidence type="ECO:0000313" key="6">
    <source>
        <dbReference type="EMBL" id="CAG9787536.1"/>
    </source>
</evidence>
<comment type="subcellular location">
    <subcellularLocation>
        <location evidence="1">Nucleus speckle</location>
    </subcellularLocation>
</comment>
<reference evidence="6" key="2">
    <citation type="submission" date="2022-10" db="EMBL/GenBank/DDBJ databases">
        <authorList>
            <consortium name="ENA_rothamsted_submissions"/>
            <consortium name="culmorum"/>
            <person name="King R."/>
        </authorList>
    </citation>
    <scope>NUCLEOTIDE SEQUENCE</scope>
</reference>
<evidence type="ECO:0000256" key="3">
    <source>
        <dbReference type="ARBA" id="ARBA00022737"/>
    </source>
</evidence>
<dbReference type="PROSITE" id="PS50294">
    <property type="entry name" value="WD_REPEATS_REGION"/>
    <property type="match status" value="1"/>
</dbReference>
<dbReference type="PROSITE" id="PS00678">
    <property type="entry name" value="WD_REPEATS_1"/>
    <property type="match status" value="1"/>
</dbReference>
<dbReference type="InterPro" id="IPR001680">
    <property type="entry name" value="WD40_rpt"/>
</dbReference>
<dbReference type="FunFam" id="2.130.10.10:FF:000729">
    <property type="entry name" value="SMU1, DNA replication regulator and spliceosomal factor"/>
    <property type="match status" value="1"/>
</dbReference>
<evidence type="ECO:0000313" key="7">
    <source>
        <dbReference type="Proteomes" id="UP001153714"/>
    </source>
</evidence>
<dbReference type="OrthoDB" id="538223at2759"/>
<dbReference type="AlphaFoldDB" id="A0A9N9R1B7"/>
<accession>A0A9N9R1B7</accession>
<dbReference type="GO" id="GO:0016607">
    <property type="term" value="C:nuclear speck"/>
    <property type="evidence" value="ECO:0007669"/>
    <property type="project" value="UniProtKB-SubCell"/>
</dbReference>
<keyword evidence="7" id="KW-1185">Reference proteome</keyword>
<protein>
    <recommendedName>
        <fullName evidence="4">WD40 repeat-containing protein SMU1</fullName>
    </recommendedName>
</protein>
<dbReference type="InterPro" id="IPR036322">
    <property type="entry name" value="WD40_repeat_dom_sf"/>
</dbReference>